<keyword evidence="2" id="KW-1185">Reference proteome</keyword>
<name>A0A8X6MI25_NEPPI</name>
<comment type="caution">
    <text evidence="1">The sequence shown here is derived from an EMBL/GenBank/DDBJ whole genome shotgun (WGS) entry which is preliminary data.</text>
</comment>
<proteinExistence type="predicted"/>
<dbReference type="AlphaFoldDB" id="A0A8X6MI25"/>
<dbReference type="EMBL" id="BMAW01093010">
    <property type="protein sequence ID" value="GFS58140.1"/>
    <property type="molecule type" value="Genomic_DNA"/>
</dbReference>
<reference evidence="1" key="1">
    <citation type="submission" date="2020-08" db="EMBL/GenBank/DDBJ databases">
        <title>Multicomponent nature underlies the extraordinary mechanical properties of spider dragline silk.</title>
        <authorList>
            <person name="Kono N."/>
            <person name="Nakamura H."/>
            <person name="Mori M."/>
            <person name="Yoshida Y."/>
            <person name="Ohtoshi R."/>
            <person name="Malay A.D."/>
            <person name="Moran D.A.P."/>
            <person name="Tomita M."/>
            <person name="Numata K."/>
            <person name="Arakawa K."/>
        </authorList>
    </citation>
    <scope>NUCLEOTIDE SEQUENCE</scope>
</reference>
<gene>
    <name evidence="1" type="ORF">NPIL_446431</name>
</gene>
<evidence type="ECO:0000313" key="2">
    <source>
        <dbReference type="Proteomes" id="UP000887013"/>
    </source>
</evidence>
<organism evidence="1 2">
    <name type="scientific">Nephila pilipes</name>
    <name type="common">Giant wood spider</name>
    <name type="synonym">Nephila maculata</name>
    <dbReference type="NCBI Taxonomy" id="299642"/>
    <lineage>
        <taxon>Eukaryota</taxon>
        <taxon>Metazoa</taxon>
        <taxon>Ecdysozoa</taxon>
        <taxon>Arthropoda</taxon>
        <taxon>Chelicerata</taxon>
        <taxon>Arachnida</taxon>
        <taxon>Araneae</taxon>
        <taxon>Araneomorphae</taxon>
        <taxon>Entelegynae</taxon>
        <taxon>Araneoidea</taxon>
        <taxon>Nephilidae</taxon>
        <taxon>Nephila</taxon>
    </lineage>
</organism>
<accession>A0A8X6MI25</accession>
<protein>
    <submittedName>
        <fullName evidence="1">Uncharacterized protein</fullName>
    </submittedName>
</protein>
<evidence type="ECO:0000313" key="1">
    <source>
        <dbReference type="EMBL" id="GFS58140.1"/>
    </source>
</evidence>
<dbReference type="Proteomes" id="UP000887013">
    <property type="component" value="Unassembled WGS sequence"/>
</dbReference>
<sequence length="98" mass="11651">MLNVRSICIKHMFKVCHNVLNSNAKGFTMNCCNMTCYAGFNFRQRPFRDIPEKETSLRIYDLSRISTTRSYRDSSSEYSKRRPESLKNLPEFFRLPQK</sequence>